<dbReference type="EMBL" id="QOIL01000012">
    <property type="protein sequence ID" value="RCG28978.1"/>
    <property type="molecule type" value="Genomic_DNA"/>
</dbReference>
<keyword evidence="1" id="KW-0472">Membrane</keyword>
<reference evidence="2 3" key="1">
    <citation type="submission" date="2018-06" db="EMBL/GenBank/DDBJ databases">
        <title>Sphaerisporangium craniellae sp. nov., isolated from a marine sponge in the South China Sea.</title>
        <authorList>
            <person name="Li L."/>
        </authorList>
    </citation>
    <scope>NUCLEOTIDE SEQUENCE [LARGE SCALE GENOMIC DNA]</scope>
    <source>
        <strain evidence="2 3">CCTCC AA 208026</strain>
    </source>
</reference>
<accession>A0A367FF21</accession>
<comment type="caution">
    <text evidence="2">The sequence shown here is derived from an EMBL/GenBank/DDBJ whole genome shotgun (WGS) entry which is preliminary data.</text>
</comment>
<feature type="transmembrane region" description="Helical" evidence="1">
    <location>
        <begin position="75"/>
        <end position="95"/>
    </location>
</feature>
<feature type="transmembrane region" description="Helical" evidence="1">
    <location>
        <begin position="107"/>
        <end position="127"/>
    </location>
</feature>
<proteinExistence type="predicted"/>
<organism evidence="2 3">
    <name type="scientific">Sphaerisporangium album</name>
    <dbReference type="NCBI Taxonomy" id="509200"/>
    <lineage>
        <taxon>Bacteria</taxon>
        <taxon>Bacillati</taxon>
        <taxon>Actinomycetota</taxon>
        <taxon>Actinomycetes</taxon>
        <taxon>Streptosporangiales</taxon>
        <taxon>Streptosporangiaceae</taxon>
        <taxon>Sphaerisporangium</taxon>
    </lineage>
</organism>
<dbReference type="AlphaFoldDB" id="A0A367FF21"/>
<feature type="transmembrane region" description="Helical" evidence="1">
    <location>
        <begin position="32"/>
        <end position="54"/>
    </location>
</feature>
<dbReference type="Proteomes" id="UP000253094">
    <property type="component" value="Unassembled WGS sequence"/>
</dbReference>
<keyword evidence="3" id="KW-1185">Reference proteome</keyword>
<keyword evidence="1" id="KW-1133">Transmembrane helix</keyword>
<gene>
    <name evidence="2" type="ORF">DQ384_21720</name>
</gene>
<keyword evidence="1" id="KW-0812">Transmembrane</keyword>
<evidence type="ECO:0000313" key="2">
    <source>
        <dbReference type="EMBL" id="RCG28978.1"/>
    </source>
</evidence>
<evidence type="ECO:0000256" key="1">
    <source>
        <dbReference type="SAM" id="Phobius"/>
    </source>
</evidence>
<sequence length="172" mass="18297">MADIGYLDAWQMWLSGNPTLRDADLFGLNMLWWGRLGKIGAFLGGMTAVLDVLGPERIREYGGRIRRLSDSRTRSGLAGAATVAVALLSGLAGATTDIAAGPTGARLALIALTGLLLLGAAWMVLALTRAKLFEAALNGVARVLEHPRSLQWWRTGSLVLLVAGFHFDLLAS</sequence>
<evidence type="ECO:0000313" key="3">
    <source>
        <dbReference type="Proteomes" id="UP000253094"/>
    </source>
</evidence>
<name>A0A367FF21_9ACTN</name>
<protein>
    <submittedName>
        <fullName evidence="2">Uncharacterized protein</fullName>
    </submittedName>
</protein>